<dbReference type="Proteomes" id="UP000828390">
    <property type="component" value="Unassembled WGS sequence"/>
</dbReference>
<dbReference type="AlphaFoldDB" id="A0A9D4IZW0"/>
<proteinExistence type="predicted"/>
<gene>
    <name evidence="1" type="ORF">DPMN_168966</name>
</gene>
<evidence type="ECO:0000313" key="2">
    <source>
        <dbReference type="Proteomes" id="UP000828390"/>
    </source>
</evidence>
<accession>A0A9D4IZW0</accession>
<keyword evidence="2" id="KW-1185">Reference proteome</keyword>
<name>A0A9D4IZW0_DREPO</name>
<protein>
    <submittedName>
        <fullName evidence="1">Uncharacterized protein</fullName>
    </submittedName>
</protein>
<dbReference type="EMBL" id="JAIWYP010000008">
    <property type="protein sequence ID" value="KAH3790759.1"/>
    <property type="molecule type" value="Genomic_DNA"/>
</dbReference>
<organism evidence="1 2">
    <name type="scientific">Dreissena polymorpha</name>
    <name type="common">Zebra mussel</name>
    <name type="synonym">Mytilus polymorpha</name>
    <dbReference type="NCBI Taxonomy" id="45954"/>
    <lineage>
        <taxon>Eukaryota</taxon>
        <taxon>Metazoa</taxon>
        <taxon>Spiralia</taxon>
        <taxon>Lophotrochozoa</taxon>
        <taxon>Mollusca</taxon>
        <taxon>Bivalvia</taxon>
        <taxon>Autobranchia</taxon>
        <taxon>Heteroconchia</taxon>
        <taxon>Euheterodonta</taxon>
        <taxon>Imparidentia</taxon>
        <taxon>Neoheterodontei</taxon>
        <taxon>Myida</taxon>
        <taxon>Dreissenoidea</taxon>
        <taxon>Dreissenidae</taxon>
        <taxon>Dreissena</taxon>
    </lineage>
</organism>
<reference evidence="1" key="2">
    <citation type="submission" date="2020-11" db="EMBL/GenBank/DDBJ databases">
        <authorList>
            <person name="McCartney M.A."/>
            <person name="Auch B."/>
            <person name="Kono T."/>
            <person name="Mallez S."/>
            <person name="Becker A."/>
            <person name="Gohl D.M."/>
            <person name="Silverstein K.A.T."/>
            <person name="Koren S."/>
            <person name="Bechman K.B."/>
            <person name="Herman A."/>
            <person name="Abrahante J.E."/>
            <person name="Garbe J."/>
        </authorList>
    </citation>
    <scope>NUCLEOTIDE SEQUENCE</scope>
    <source>
        <strain evidence="1">Duluth1</strain>
        <tissue evidence="1">Whole animal</tissue>
    </source>
</reference>
<evidence type="ECO:0000313" key="1">
    <source>
        <dbReference type="EMBL" id="KAH3790759.1"/>
    </source>
</evidence>
<reference evidence="1" key="1">
    <citation type="journal article" date="2019" name="bioRxiv">
        <title>The Genome of the Zebra Mussel, Dreissena polymorpha: A Resource for Invasive Species Research.</title>
        <authorList>
            <person name="McCartney M.A."/>
            <person name="Auch B."/>
            <person name="Kono T."/>
            <person name="Mallez S."/>
            <person name="Zhang Y."/>
            <person name="Obille A."/>
            <person name="Becker A."/>
            <person name="Abrahante J.E."/>
            <person name="Garbe J."/>
            <person name="Badalamenti J.P."/>
            <person name="Herman A."/>
            <person name="Mangelson H."/>
            <person name="Liachko I."/>
            <person name="Sullivan S."/>
            <person name="Sone E.D."/>
            <person name="Koren S."/>
            <person name="Silverstein K.A.T."/>
            <person name="Beckman K.B."/>
            <person name="Gohl D.M."/>
        </authorList>
    </citation>
    <scope>NUCLEOTIDE SEQUENCE</scope>
    <source>
        <strain evidence="1">Duluth1</strain>
        <tissue evidence="1">Whole animal</tissue>
    </source>
</reference>
<sequence>MCVPCKIGFSSKIRLTSPYWNVNISAQIAQNSMGKLFSGVDDSILLKYVTFDYGALGVKFGIFTLRGQSTVFLENPQADNHWSAKHPQNKAFRPKLKIDSDNIQCSSSTACKKAQNNAEKAL</sequence>
<comment type="caution">
    <text evidence="1">The sequence shown here is derived from an EMBL/GenBank/DDBJ whole genome shotgun (WGS) entry which is preliminary data.</text>
</comment>